<accession>A0A3N0IMA2</accession>
<dbReference type="InterPro" id="IPR020568">
    <property type="entry name" value="Ribosomal_Su5_D2-typ_SF"/>
</dbReference>
<organism evidence="1 2">
    <name type="scientific">Eggerthella sinensis</name>
    <dbReference type="NCBI Taxonomy" id="242230"/>
    <lineage>
        <taxon>Bacteria</taxon>
        <taxon>Bacillati</taxon>
        <taxon>Actinomycetota</taxon>
        <taxon>Coriobacteriia</taxon>
        <taxon>Eggerthellales</taxon>
        <taxon>Eggerthellaceae</taxon>
        <taxon>Eggerthella</taxon>
    </lineage>
</organism>
<gene>
    <name evidence="1" type="ORF">DMP09_17770</name>
</gene>
<dbReference type="RefSeq" id="WP_274542587.1">
    <property type="nucleotide sequence ID" value="NZ_QICC01000189.1"/>
</dbReference>
<sequence length="96" mass="9728">MNAQGQCVVRAATLRGVEAVPVDVEVVVSNGVPGFSLVGMADASVQESRERVKAALRSCGFAMPASKVVVNLAPSALRKTGSGFDLPIAAGILCAS</sequence>
<dbReference type="AlphaFoldDB" id="A0A3N0IMA2"/>
<protein>
    <submittedName>
        <fullName evidence="1">Magnesium chelatase</fullName>
    </submittedName>
</protein>
<dbReference type="SUPFAM" id="SSF54211">
    <property type="entry name" value="Ribosomal protein S5 domain 2-like"/>
    <property type="match status" value="1"/>
</dbReference>
<dbReference type="EMBL" id="QICC01000189">
    <property type="protein sequence ID" value="RNM38149.1"/>
    <property type="molecule type" value="Genomic_DNA"/>
</dbReference>
<dbReference type="InterPro" id="IPR014721">
    <property type="entry name" value="Ribsml_uS5_D2-typ_fold_subgr"/>
</dbReference>
<name>A0A3N0IMA2_9ACTN</name>
<evidence type="ECO:0000313" key="1">
    <source>
        <dbReference type="EMBL" id="RNM38149.1"/>
    </source>
</evidence>
<dbReference type="Pfam" id="PF13541">
    <property type="entry name" value="ChlI"/>
    <property type="match status" value="1"/>
</dbReference>
<comment type="caution">
    <text evidence="1">The sequence shown here is derived from an EMBL/GenBank/DDBJ whole genome shotgun (WGS) entry which is preliminary data.</text>
</comment>
<reference evidence="2" key="1">
    <citation type="submission" date="2018-05" db="EMBL/GenBank/DDBJ databases">
        <title>Genome Sequencing of selected type strains of the family Eggerthellaceae.</title>
        <authorList>
            <person name="Danylec N."/>
            <person name="Stoll D.A."/>
            <person name="Doetsch A."/>
            <person name="Huch M."/>
        </authorList>
    </citation>
    <scope>NUCLEOTIDE SEQUENCE [LARGE SCALE GENOMIC DNA]</scope>
    <source>
        <strain evidence="2">DSM 16107</strain>
    </source>
</reference>
<feature type="non-terminal residue" evidence="1">
    <location>
        <position position="96"/>
    </location>
</feature>
<dbReference type="Gene3D" id="3.30.230.10">
    <property type="match status" value="1"/>
</dbReference>
<proteinExistence type="predicted"/>
<evidence type="ECO:0000313" key="2">
    <source>
        <dbReference type="Proteomes" id="UP000270112"/>
    </source>
</evidence>
<dbReference type="Proteomes" id="UP000270112">
    <property type="component" value="Unassembled WGS sequence"/>
</dbReference>